<keyword evidence="1" id="KW-1133">Transmembrane helix</keyword>
<organism evidence="2">
    <name type="scientific">uncultured Frankineae bacterium</name>
    <dbReference type="NCBI Taxonomy" id="437475"/>
    <lineage>
        <taxon>Bacteria</taxon>
        <taxon>Bacillati</taxon>
        <taxon>Actinomycetota</taxon>
        <taxon>Actinomycetes</taxon>
        <taxon>Frankiales</taxon>
        <taxon>environmental samples</taxon>
    </lineage>
</organism>
<keyword evidence="1" id="KW-0472">Membrane</keyword>
<feature type="transmembrane region" description="Helical" evidence="1">
    <location>
        <begin position="43"/>
        <end position="64"/>
    </location>
</feature>
<gene>
    <name evidence="2" type="ORF">AVDCRST_MAG07-1663</name>
</gene>
<sequence length="83" mass="9062">MSADVEARLRETLASLAADVEQSPSAYRRAQATWRRRERRRRVLLVVLATLVIGGADAVGLWVLNSGPEHAPVVFDGPAPVSR</sequence>
<evidence type="ECO:0000256" key="1">
    <source>
        <dbReference type="SAM" id="Phobius"/>
    </source>
</evidence>
<dbReference type="EMBL" id="CADCUB010000087">
    <property type="protein sequence ID" value="CAA9329655.1"/>
    <property type="molecule type" value="Genomic_DNA"/>
</dbReference>
<accession>A0A6J4LE26</accession>
<keyword evidence="1" id="KW-0812">Transmembrane</keyword>
<protein>
    <submittedName>
        <fullName evidence="2">Uncharacterized protein</fullName>
    </submittedName>
</protein>
<reference evidence="2" key="1">
    <citation type="submission" date="2020-02" db="EMBL/GenBank/DDBJ databases">
        <authorList>
            <person name="Meier V. D."/>
        </authorList>
    </citation>
    <scope>NUCLEOTIDE SEQUENCE</scope>
    <source>
        <strain evidence="2">AVDCRST_MAG07</strain>
    </source>
</reference>
<evidence type="ECO:0000313" key="2">
    <source>
        <dbReference type="EMBL" id="CAA9329655.1"/>
    </source>
</evidence>
<proteinExistence type="predicted"/>
<name>A0A6J4LE26_9ACTN</name>
<dbReference type="AlphaFoldDB" id="A0A6J4LE26"/>